<sequence length="334" mass="34692">MNPTEPRASTVVLDPEERTALEAILNDPAHRAGLEQRTWTLTGISDRAEGLVRISGTLSGDDVLVGWDGPNVAVRLAVPVASPELAGAAAITGAGTDNPGAGTDDPGAGEPGAGPATSSRVYTVAGFDAAQRRMDIDVVRHADPSPMMTWLAGARPGDAIVVTGPRGHQLPVPGEPRHFLADSSGLPALAGILAGTARGGSRDHVVVAAPEDHVDLFIAELTAHGVEIGADVSLVVVDPSAAGAGPLSEVFRSLDVPAGASVWAAGERDDIRAIRARCRDELGLPRERMRLSGYWRRGSSATMADLNRLRRMRELLAAGKGFDAADDLDLDVEG</sequence>
<dbReference type="SUPFAM" id="SSF63380">
    <property type="entry name" value="Riboflavin synthase domain-like"/>
    <property type="match status" value="1"/>
</dbReference>
<dbReference type="Pfam" id="PF08021">
    <property type="entry name" value="FAD_binding_9"/>
    <property type="match status" value="1"/>
</dbReference>
<dbReference type="PANTHER" id="PTHR30157:SF0">
    <property type="entry name" value="NADPH-DEPENDENT FERRIC-CHELATE REDUCTASE"/>
    <property type="match status" value="1"/>
</dbReference>
<gene>
    <name evidence="3" type="ORF">ACFORJ_08510</name>
</gene>
<dbReference type="Gene3D" id="3.40.50.80">
    <property type="entry name" value="Nucleotide-binding domain of ferredoxin-NADP reductase (FNR) module"/>
    <property type="match status" value="1"/>
</dbReference>
<feature type="region of interest" description="Disordered" evidence="1">
    <location>
        <begin position="91"/>
        <end position="117"/>
    </location>
</feature>
<dbReference type="RefSeq" id="WP_290289726.1">
    <property type="nucleotide sequence ID" value="NZ_CP047211.1"/>
</dbReference>
<dbReference type="CDD" id="cd06193">
    <property type="entry name" value="siderophore_interacting"/>
    <property type="match status" value="1"/>
</dbReference>
<dbReference type="InterPro" id="IPR039374">
    <property type="entry name" value="SIP_fam"/>
</dbReference>
<reference evidence="4" key="1">
    <citation type="journal article" date="2019" name="Int. J. Syst. Evol. Microbiol.">
        <title>The Global Catalogue of Microorganisms (GCM) 10K type strain sequencing project: providing services to taxonomists for standard genome sequencing and annotation.</title>
        <authorList>
            <consortium name="The Broad Institute Genomics Platform"/>
            <consortium name="The Broad Institute Genome Sequencing Center for Infectious Disease"/>
            <person name="Wu L."/>
            <person name="Ma J."/>
        </authorList>
    </citation>
    <scope>NUCLEOTIDE SEQUENCE [LARGE SCALE GENOMIC DNA]</scope>
    <source>
        <strain evidence="4">CCUG 53252</strain>
    </source>
</reference>
<evidence type="ECO:0000313" key="3">
    <source>
        <dbReference type="EMBL" id="MFC3850204.1"/>
    </source>
</evidence>
<evidence type="ECO:0000256" key="1">
    <source>
        <dbReference type="SAM" id="MobiDB-lite"/>
    </source>
</evidence>
<protein>
    <submittedName>
        <fullName evidence="3">Siderophore-interacting protein</fullName>
    </submittedName>
</protein>
<dbReference type="InterPro" id="IPR017927">
    <property type="entry name" value="FAD-bd_FR_type"/>
</dbReference>
<evidence type="ECO:0000313" key="4">
    <source>
        <dbReference type="Proteomes" id="UP001595751"/>
    </source>
</evidence>
<keyword evidence="4" id="KW-1185">Reference proteome</keyword>
<name>A0ABV7ZQV5_9CORY</name>
<dbReference type="InterPro" id="IPR007037">
    <property type="entry name" value="SIP_rossman_dom"/>
</dbReference>
<dbReference type="Proteomes" id="UP001595751">
    <property type="component" value="Unassembled WGS sequence"/>
</dbReference>
<accession>A0ABV7ZQV5</accession>
<proteinExistence type="predicted"/>
<dbReference type="InterPro" id="IPR017938">
    <property type="entry name" value="Riboflavin_synthase-like_b-brl"/>
</dbReference>
<dbReference type="Gene3D" id="2.40.30.10">
    <property type="entry name" value="Translation factors"/>
    <property type="match status" value="1"/>
</dbReference>
<organism evidence="3 4">
    <name type="scientific">Corynebacterium hansenii</name>
    <dbReference type="NCBI Taxonomy" id="394964"/>
    <lineage>
        <taxon>Bacteria</taxon>
        <taxon>Bacillati</taxon>
        <taxon>Actinomycetota</taxon>
        <taxon>Actinomycetes</taxon>
        <taxon>Mycobacteriales</taxon>
        <taxon>Corynebacteriaceae</taxon>
        <taxon>Corynebacterium</taxon>
    </lineage>
</organism>
<comment type="caution">
    <text evidence="3">The sequence shown here is derived from an EMBL/GenBank/DDBJ whole genome shotgun (WGS) entry which is preliminary data.</text>
</comment>
<dbReference type="InterPro" id="IPR039261">
    <property type="entry name" value="FNR_nucleotide-bd"/>
</dbReference>
<dbReference type="PROSITE" id="PS51384">
    <property type="entry name" value="FAD_FR"/>
    <property type="match status" value="1"/>
</dbReference>
<dbReference type="Pfam" id="PF04954">
    <property type="entry name" value="SIP"/>
    <property type="match status" value="1"/>
</dbReference>
<feature type="domain" description="FAD-binding FR-type" evidence="2">
    <location>
        <begin position="34"/>
        <end position="172"/>
    </location>
</feature>
<dbReference type="PANTHER" id="PTHR30157">
    <property type="entry name" value="FERRIC REDUCTASE, NADPH-DEPENDENT"/>
    <property type="match status" value="1"/>
</dbReference>
<dbReference type="InterPro" id="IPR013113">
    <property type="entry name" value="SIP_FAD-bd"/>
</dbReference>
<dbReference type="EMBL" id="JBHRZN010000002">
    <property type="protein sequence ID" value="MFC3850204.1"/>
    <property type="molecule type" value="Genomic_DNA"/>
</dbReference>
<evidence type="ECO:0000259" key="2">
    <source>
        <dbReference type="PROSITE" id="PS51384"/>
    </source>
</evidence>